<dbReference type="EMBL" id="FONW01000001">
    <property type="protein sequence ID" value="SFE50582.1"/>
    <property type="molecule type" value="Genomic_DNA"/>
</dbReference>
<feature type="transmembrane region" description="Helical" evidence="1">
    <location>
        <begin position="225"/>
        <end position="246"/>
    </location>
</feature>
<accession>A0A1I2B321</accession>
<sequence>MQYDPIKRSLGKVFNQTPALRKLFYRLLDWLLLRSWHIRKELRQLKREGMSQPAVLDAGSGFGQYTYRMSSMFPNANIVAADIKPEQVEDCNRFFEQIDRADRVKFQYADLTQYVESDKFDLVLSIDVMEHIEEDTLVFKNLCQSMKKGGVLLISTPSDQGGSDAHHDHDHEESGVHGFVDEHVRDGYNMEDITNKLKTAGFSRVEARYSYGAPGKISWKLSMKYPILLLGVSKLFFILLPFYYLLVFPFSLILNFFDVKNSHSTGTGLIVKAYK</sequence>
<keyword evidence="1" id="KW-1133">Transmembrane helix</keyword>
<dbReference type="STRING" id="655355.SAMN05216283_101297"/>
<gene>
    <name evidence="3" type="ORF">SAMN05216283_101297</name>
</gene>
<evidence type="ECO:0000259" key="2">
    <source>
        <dbReference type="Pfam" id="PF13847"/>
    </source>
</evidence>
<dbReference type="GO" id="GO:0032259">
    <property type="term" value="P:methylation"/>
    <property type="evidence" value="ECO:0007669"/>
    <property type="project" value="UniProtKB-KW"/>
</dbReference>
<proteinExistence type="predicted"/>
<dbReference type="PANTHER" id="PTHR43861">
    <property type="entry name" value="TRANS-ACONITATE 2-METHYLTRANSFERASE-RELATED"/>
    <property type="match status" value="1"/>
</dbReference>
<dbReference type="Proteomes" id="UP000198964">
    <property type="component" value="Unassembled WGS sequence"/>
</dbReference>
<keyword evidence="1" id="KW-0472">Membrane</keyword>
<evidence type="ECO:0000313" key="3">
    <source>
        <dbReference type="EMBL" id="SFE50582.1"/>
    </source>
</evidence>
<dbReference type="GO" id="GO:0008168">
    <property type="term" value="F:methyltransferase activity"/>
    <property type="evidence" value="ECO:0007669"/>
    <property type="project" value="UniProtKB-KW"/>
</dbReference>
<feature type="domain" description="Methyltransferase" evidence="2">
    <location>
        <begin position="54"/>
        <end position="160"/>
    </location>
</feature>
<dbReference type="SUPFAM" id="SSF53335">
    <property type="entry name" value="S-adenosyl-L-methionine-dependent methyltransferases"/>
    <property type="match status" value="1"/>
</dbReference>
<protein>
    <submittedName>
        <fullName evidence="3">Methyltransferase domain-containing protein</fullName>
    </submittedName>
</protein>
<keyword evidence="1" id="KW-0812">Transmembrane</keyword>
<keyword evidence="3" id="KW-0489">Methyltransferase</keyword>
<dbReference type="CDD" id="cd02440">
    <property type="entry name" value="AdoMet_MTases"/>
    <property type="match status" value="1"/>
</dbReference>
<dbReference type="AlphaFoldDB" id="A0A1I2B321"/>
<evidence type="ECO:0000256" key="1">
    <source>
        <dbReference type="SAM" id="Phobius"/>
    </source>
</evidence>
<dbReference type="InterPro" id="IPR025714">
    <property type="entry name" value="Methyltranfer_dom"/>
</dbReference>
<keyword evidence="4" id="KW-1185">Reference proteome</keyword>
<dbReference type="Gene3D" id="3.40.50.150">
    <property type="entry name" value="Vaccinia Virus protein VP39"/>
    <property type="match status" value="1"/>
</dbReference>
<dbReference type="RefSeq" id="WP_093918046.1">
    <property type="nucleotide sequence ID" value="NZ_FONW01000001.1"/>
</dbReference>
<keyword evidence="3" id="KW-0808">Transferase</keyword>
<reference evidence="3 4" key="1">
    <citation type="submission" date="2016-10" db="EMBL/GenBank/DDBJ databases">
        <authorList>
            <person name="de Groot N.N."/>
        </authorList>
    </citation>
    <scope>NUCLEOTIDE SEQUENCE [LARGE SCALE GENOMIC DNA]</scope>
    <source>
        <strain evidence="3 4">CGMCC 1.9156</strain>
    </source>
</reference>
<dbReference type="Pfam" id="PF13847">
    <property type="entry name" value="Methyltransf_31"/>
    <property type="match status" value="1"/>
</dbReference>
<organism evidence="3 4">
    <name type="scientific">Sunxiuqinia elliptica</name>
    <dbReference type="NCBI Taxonomy" id="655355"/>
    <lineage>
        <taxon>Bacteria</taxon>
        <taxon>Pseudomonadati</taxon>
        <taxon>Bacteroidota</taxon>
        <taxon>Bacteroidia</taxon>
        <taxon>Marinilabiliales</taxon>
        <taxon>Prolixibacteraceae</taxon>
        <taxon>Sunxiuqinia</taxon>
    </lineage>
</organism>
<dbReference type="InterPro" id="IPR029063">
    <property type="entry name" value="SAM-dependent_MTases_sf"/>
</dbReference>
<name>A0A1I2B321_9BACT</name>
<evidence type="ECO:0000313" key="4">
    <source>
        <dbReference type="Proteomes" id="UP000198964"/>
    </source>
</evidence>